<dbReference type="InterPro" id="IPR029787">
    <property type="entry name" value="Nucleotide_cyclase"/>
</dbReference>
<dbReference type="Proteomes" id="UP000430634">
    <property type="component" value="Unassembled WGS sequence"/>
</dbReference>
<sequence>MSQSGRTGLFVHPDAVRRNRFQAVCGASFGRLRLAGSSGAALEQLAQGGTDLLIVDLAGCTAGDTAQLTTLCMLVRTRNGAPVLVLCPFGMTAWLPELMGHGPLHYRISPVIDVELCQAVTQLLRAPDMAHGPAQQLADKERELRELLTLQRSVQRAVGKLEDVAELAAQICTALCSFPGVRHTALLQMKEGGNLRLLDQEARNGLDLERLLGCRDGLLASPLRDVFPPLLAVSAGELVLLDAPEKAGDPQLAATLHAHDVRMVLALPLRSEPDGPIHGAISLMFERQSQFSREQFACFAAIAQCIGFALAMSELKQQNDALAGRLAQVLTTDPLTGAINRRAGEQLLDTEIRRARRYGLPLAVIACNIDNFRSVNDAYGYPIGDQALRAVSHTIAGRLRVSDRLARMRGEEFLVIATHTTARDALRLAEKLRATVAGTELPGCETVTISLGVAQVAPNEDAVAVMDRVDGALRQAKRRGRNCVELAQ</sequence>
<dbReference type="EMBL" id="WNKZ01000063">
    <property type="protein sequence ID" value="MTV54867.1"/>
    <property type="molecule type" value="Genomic_DNA"/>
</dbReference>
<comment type="caution">
    <text evidence="4">The sequence shown here is derived from an EMBL/GenBank/DDBJ whole genome shotgun (WGS) entry which is preliminary data.</text>
</comment>
<dbReference type="SUPFAM" id="SSF55781">
    <property type="entry name" value="GAF domain-like"/>
    <property type="match status" value="1"/>
</dbReference>
<name>A0A6I3T5V4_9BURK</name>
<dbReference type="InterPro" id="IPR050469">
    <property type="entry name" value="Diguanylate_Cyclase"/>
</dbReference>
<accession>A0A6I3T5V4</accession>
<dbReference type="AlphaFoldDB" id="A0A6I3T5V4"/>
<dbReference type="Gene3D" id="3.30.450.40">
    <property type="match status" value="1"/>
</dbReference>
<dbReference type="InterPro" id="IPR011006">
    <property type="entry name" value="CheY-like_superfamily"/>
</dbReference>
<dbReference type="CDD" id="cd01949">
    <property type="entry name" value="GGDEF"/>
    <property type="match status" value="1"/>
</dbReference>
<comment type="catalytic activity">
    <reaction evidence="2">
        <text>2 GTP = 3',3'-c-di-GMP + 2 diphosphate</text>
        <dbReference type="Rhea" id="RHEA:24898"/>
        <dbReference type="ChEBI" id="CHEBI:33019"/>
        <dbReference type="ChEBI" id="CHEBI:37565"/>
        <dbReference type="ChEBI" id="CHEBI:58805"/>
        <dbReference type="EC" id="2.7.7.65"/>
    </reaction>
</comment>
<dbReference type="SUPFAM" id="SSF52172">
    <property type="entry name" value="CheY-like"/>
    <property type="match status" value="1"/>
</dbReference>
<dbReference type="OrthoDB" id="8766408at2"/>
<dbReference type="GO" id="GO:0052621">
    <property type="term" value="F:diguanylate cyclase activity"/>
    <property type="evidence" value="ECO:0007669"/>
    <property type="project" value="UniProtKB-EC"/>
</dbReference>
<dbReference type="SUPFAM" id="SSF55073">
    <property type="entry name" value="Nucleotide cyclase"/>
    <property type="match status" value="1"/>
</dbReference>
<feature type="domain" description="GGDEF" evidence="3">
    <location>
        <begin position="360"/>
        <end position="488"/>
    </location>
</feature>
<dbReference type="InterPro" id="IPR029016">
    <property type="entry name" value="GAF-like_dom_sf"/>
</dbReference>
<dbReference type="PANTHER" id="PTHR45138">
    <property type="entry name" value="REGULATORY COMPONENTS OF SENSORY TRANSDUCTION SYSTEM"/>
    <property type="match status" value="1"/>
</dbReference>
<gene>
    <name evidence="4" type="ORF">GM672_19230</name>
</gene>
<dbReference type="Pfam" id="PF00990">
    <property type="entry name" value="GGDEF"/>
    <property type="match status" value="1"/>
</dbReference>
<evidence type="ECO:0000313" key="5">
    <source>
        <dbReference type="Proteomes" id="UP000430634"/>
    </source>
</evidence>
<dbReference type="Gene3D" id="3.30.70.270">
    <property type="match status" value="1"/>
</dbReference>
<evidence type="ECO:0000313" key="4">
    <source>
        <dbReference type="EMBL" id="MTV54867.1"/>
    </source>
</evidence>
<dbReference type="InterPro" id="IPR000160">
    <property type="entry name" value="GGDEF_dom"/>
</dbReference>
<reference evidence="4 5" key="1">
    <citation type="submission" date="2019-11" db="EMBL/GenBank/DDBJ databases">
        <title>Type strains purchased from KCTC, JCM and DSMZ.</title>
        <authorList>
            <person name="Lu H."/>
        </authorList>
    </citation>
    <scope>NUCLEOTIDE SEQUENCE [LARGE SCALE GENOMIC DNA]</scope>
    <source>
        <strain evidence="4 5">KCTC 52429</strain>
    </source>
</reference>
<evidence type="ECO:0000256" key="2">
    <source>
        <dbReference type="ARBA" id="ARBA00034247"/>
    </source>
</evidence>
<organism evidence="4 5">
    <name type="scientific">Pseudoduganella buxea</name>
    <dbReference type="NCBI Taxonomy" id="1949069"/>
    <lineage>
        <taxon>Bacteria</taxon>
        <taxon>Pseudomonadati</taxon>
        <taxon>Pseudomonadota</taxon>
        <taxon>Betaproteobacteria</taxon>
        <taxon>Burkholderiales</taxon>
        <taxon>Oxalobacteraceae</taxon>
        <taxon>Telluria group</taxon>
        <taxon>Pseudoduganella</taxon>
    </lineage>
</organism>
<dbReference type="FunFam" id="3.30.70.270:FF:000001">
    <property type="entry name" value="Diguanylate cyclase domain protein"/>
    <property type="match status" value="1"/>
</dbReference>
<dbReference type="PANTHER" id="PTHR45138:SF9">
    <property type="entry name" value="DIGUANYLATE CYCLASE DGCM-RELATED"/>
    <property type="match status" value="1"/>
</dbReference>
<dbReference type="NCBIfam" id="TIGR00254">
    <property type="entry name" value="GGDEF"/>
    <property type="match status" value="1"/>
</dbReference>
<dbReference type="EC" id="2.7.7.65" evidence="1"/>
<proteinExistence type="predicted"/>
<evidence type="ECO:0000256" key="1">
    <source>
        <dbReference type="ARBA" id="ARBA00012528"/>
    </source>
</evidence>
<dbReference type="SMART" id="SM00267">
    <property type="entry name" value="GGDEF"/>
    <property type="match status" value="1"/>
</dbReference>
<dbReference type="PROSITE" id="PS50887">
    <property type="entry name" value="GGDEF"/>
    <property type="match status" value="1"/>
</dbReference>
<dbReference type="InterPro" id="IPR043128">
    <property type="entry name" value="Rev_trsase/Diguanyl_cyclase"/>
</dbReference>
<protein>
    <recommendedName>
        <fullName evidence="1">diguanylate cyclase</fullName>
        <ecNumber evidence="1">2.7.7.65</ecNumber>
    </recommendedName>
</protein>
<evidence type="ECO:0000259" key="3">
    <source>
        <dbReference type="PROSITE" id="PS50887"/>
    </source>
</evidence>